<accession>A0A0J8U347</accession>
<sequence>MADRSPSISTEGPWDKVFALIGQTHAMLHQKRNGSRTHRYTCWLES</sequence>
<evidence type="ECO:0000313" key="2">
    <source>
        <dbReference type="Proteomes" id="UP000054559"/>
    </source>
</evidence>
<name>A0A0J8U347_COCIT</name>
<dbReference type="EMBL" id="DS268125">
    <property type="protein sequence ID" value="KMU81092.1"/>
    <property type="molecule type" value="Genomic_DNA"/>
</dbReference>
<evidence type="ECO:0000313" key="1">
    <source>
        <dbReference type="EMBL" id="KMU81092.1"/>
    </source>
</evidence>
<organism evidence="1 2">
    <name type="scientific">Coccidioides immitis RMSCC 3703</name>
    <dbReference type="NCBI Taxonomy" id="454286"/>
    <lineage>
        <taxon>Eukaryota</taxon>
        <taxon>Fungi</taxon>
        <taxon>Dikarya</taxon>
        <taxon>Ascomycota</taxon>
        <taxon>Pezizomycotina</taxon>
        <taxon>Eurotiomycetes</taxon>
        <taxon>Eurotiomycetidae</taxon>
        <taxon>Onygenales</taxon>
        <taxon>Onygenaceae</taxon>
        <taxon>Coccidioides</taxon>
    </lineage>
</organism>
<proteinExistence type="predicted"/>
<dbReference type="AlphaFoldDB" id="A0A0J8U347"/>
<gene>
    <name evidence="1" type="ORF">CISG_02470</name>
</gene>
<protein>
    <submittedName>
        <fullName evidence="1">Uncharacterized protein</fullName>
    </submittedName>
</protein>
<reference evidence="2" key="1">
    <citation type="journal article" date="2010" name="Genome Res.">
        <title>Population genomic sequencing of Coccidioides fungi reveals recent hybridization and transposon control.</title>
        <authorList>
            <person name="Neafsey D.E."/>
            <person name="Barker B.M."/>
            <person name="Sharpton T.J."/>
            <person name="Stajich J.E."/>
            <person name="Park D.J."/>
            <person name="Whiston E."/>
            <person name="Hung C.-Y."/>
            <person name="McMahan C."/>
            <person name="White J."/>
            <person name="Sykes S."/>
            <person name="Heiman D."/>
            <person name="Young S."/>
            <person name="Zeng Q."/>
            <person name="Abouelleil A."/>
            <person name="Aftuck L."/>
            <person name="Bessette D."/>
            <person name="Brown A."/>
            <person name="FitzGerald M."/>
            <person name="Lui A."/>
            <person name="Macdonald J.P."/>
            <person name="Priest M."/>
            <person name="Orbach M.J."/>
            <person name="Galgiani J.N."/>
            <person name="Kirkland T.N."/>
            <person name="Cole G.T."/>
            <person name="Birren B.W."/>
            <person name="Henn M.R."/>
            <person name="Taylor J.W."/>
            <person name="Rounsley S.D."/>
        </authorList>
    </citation>
    <scope>NUCLEOTIDE SEQUENCE [LARGE SCALE GENOMIC DNA]</scope>
    <source>
        <strain evidence="2">RMSCC 3703</strain>
    </source>
</reference>
<dbReference type="Proteomes" id="UP000054559">
    <property type="component" value="Unassembled WGS sequence"/>
</dbReference>